<keyword evidence="2 3" id="KW-0597">Phosphoprotein</keyword>
<evidence type="ECO:0000313" key="6">
    <source>
        <dbReference type="Proteomes" id="UP000006431"/>
    </source>
</evidence>
<dbReference type="GO" id="GO:0009245">
    <property type="term" value="P:lipid A biosynthetic process"/>
    <property type="evidence" value="ECO:0007669"/>
    <property type="project" value="TreeGrafter"/>
</dbReference>
<keyword evidence="5" id="KW-0378">Hydrolase</keyword>
<dbReference type="eggNOG" id="COG0236">
    <property type="taxonomic scope" value="Bacteria"/>
</dbReference>
<dbReference type="RefSeq" id="WP_008336402.1">
    <property type="nucleotide sequence ID" value="NZ_AFRZ01000001.1"/>
</dbReference>
<dbReference type="Proteomes" id="UP000006431">
    <property type="component" value="Unassembled WGS sequence"/>
</dbReference>
<keyword evidence="6" id="KW-1185">Reference proteome</keyword>
<dbReference type="GO" id="GO:0005829">
    <property type="term" value="C:cytosol"/>
    <property type="evidence" value="ECO:0007669"/>
    <property type="project" value="TreeGrafter"/>
</dbReference>
<comment type="PTM">
    <text evidence="3">4'-phosphopantetheine is transferred from CoA to a specific serine of apo-ACP by AcpS. This modification is essential for activity because fatty acids are bound in thioester linkage to the sulfhydryl of the prosthetic group.</text>
</comment>
<dbReference type="GO" id="GO:0016787">
    <property type="term" value="F:hydrolase activity"/>
    <property type="evidence" value="ECO:0007669"/>
    <property type="project" value="UniProtKB-KW"/>
</dbReference>
<dbReference type="SUPFAM" id="SSF47336">
    <property type="entry name" value="ACP-like"/>
    <property type="match status" value="1"/>
</dbReference>
<dbReference type="PROSITE" id="PS50075">
    <property type="entry name" value="CARRIER"/>
    <property type="match status" value="1"/>
</dbReference>
<dbReference type="PANTHER" id="PTHR20863">
    <property type="entry name" value="ACYL CARRIER PROTEIN"/>
    <property type="match status" value="1"/>
</dbReference>
<keyword evidence="3" id="KW-0443">Lipid metabolism</keyword>
<dbReference type="AlphaFoldDB" id="B6BHA5"/>
<comment type="subcellular location">
    <subcellularLocation>
        <location evidence="3">Cytoplasm</location>
    </subcellularLocation>
</comment>
<dbReference type="NCBIfam" id="NF003757">
    <property type="entry name" value="PRK05350.1"/>
    <property type="match status" value="1"/>
</dbReference>
<evidence type="ECO:0000313" key="5">
    <source>
        <dbReference type="EMBL" id="EHP29897.1"/>
    </source>
</evidence>
<dbReference type="EMBL" id="AFRZ01000001">
    <property type="protein sequence ID" value="EHP29897.1"/>
    <property type="molecule type" value="Genomic_DNA"/>
</dbReference>
<dbReference type="HAMAP" id="MF_01217">
    <property type="entry name" value="Acyl_carrier"/>
    <property type="match status" value="1"/>
</dbReference>
<organism evidence="5 6">
    <name type="scientific">Sulfurimonas gotlandica (strain DSM 19862 / JCM 16533 / GD1)</name>
    <dbReference type="NCBI Taxonomy" id="929558"/>
    <lineage>
        <taxon>Bacteria</taxon>
        <taxon>Pseudomonadati</taxon>
        <taxon>Campylobacterota</taxon>
        <taxon>Epsilonproteobacteria</taxon>
        <taxon>Campylobacterales</taxon>
        <taxon>Sulfurimonadaceae</taxon>
        <taxon>Sulfurimonas</taxon>
    </lineage>
</organism>
<comment type="function">
    <text evidence="3">Carrier of the growing fatty acid chain in fatty acid biosynthesis.</text>
</comment>
<dbReference type="GO" id="GO:0000035">
    <property type="term" value="F:acyl binding"/>
    <property type="evidence" value="ECO:0007669"/>
    <property type="project" value="TreeGrafter"/>
</dbReference>
<keyword evidence="3" id="KW-0275">Fatty acid biosynthesis</keyword>
<dbReference type="InterPro" id="IPR009081">
    <property type="entry name" value="PP-bd_ACP"/>
</dbReference>
<feature type="modified residue" description="O-(pantetheine 4'-phosphoryl)serine" evidence="3">
    <location>
        <position position="39"/>
    </location>
</feature>
<accession>H1FSG9</accession>
<dbReference type="GO" id="GO:0016020">
    <property type="term" value="C:membrane"/>
    <property type="evidence" value="ECO:0007669"/>
    <property type="project" value="GOC"/>
</dbReference>
<evidence type="ECO:0000259" key="4">
    <source>
        <dbReference type="PROSITE" id="PS50075"/>
    </source>
</evidence>
<evidence type="ECO:0000256" key="1">
    <source>
        <dbReference type="ARBA" id="ARBA00022450"/>
    </source>
</evidence>
<dbReference type="PANTHER" id="PTHR20863:SF69">
    <property type="entry name" value="ACYL CARRIER PROTEIN"/>
    <property type="match status" value="1"/>
</dbReference>
<dbReference type="OrthoDB" id="3392378at2"/>
<protein>
    <recommendedName>
        <fullName evidence="3">Acyl carrier protein</fullName>
        <shortName evidence="3">ACP</shortName>
    </recommendedName>
</protein>
<dbReference type="HOGENOM" id="CLU_108696_5_4_7"/>
<feature type="domain" description="Carrier" evidence="4">
    <location>
        <begin position="1"/>
        <end position="79"/>
    </location>
</feature>
<sequence>MTQEEVYDKIVSVLVEEFEVDSDDINVDANLFTDLELDSLDAIDLMVTLDKELGIEIKTEEMKDIRTVKDVCDFVLATSNNE</sequence>
<evidence type="ECO:0000256" key="2">
    <source>
        <dbReference type="ARBA" id="ARBA00022553"/>
    </source>
</evidence>
<proteinExistence type="inferred from homology"/>
<keyword evidence="3" id="KW-0276">Fatty acid metabolism</keyword>
<reference evidence="5 6" key="1">
    <citation type="journal article" date="2012" name="Proc. Natl. Acad. Sci. U.S.A.">
        <title>Genome and physiology of a model Epsilonproteobacterium responsible for sulfide detoxification in marine oxygen depletion zones.</title>
        <authorList>
            <person name="Grote J."/>
            <person name="Schott T."/>
            <person name="Bruckner C.G."/>
            <person name="Glockner F.O."/>
            <person name="Jost G."/>
            <person name="Teeling H."/>
            <person name="Labrenz M."/>
            <person name="Jurgens K."/>
        </authorList>
    </citation>
    <scope>NUCLEOTIDE SEQUENCE [LARGE SCALE GENOMIC DNA]</scope>
    <source>
        <strain evidence="5 6">GD1</strain>
    </source>
</reference>
<dbReference type="Gene3D" id="1.10.1200.10">
    <property type="entry name" value="ACP-like"/>
    <property type="match status" value="1"/>
</dbReference>
<accession>B6BHA5</accession>
<dbReference type="PATRIC" id="fig|929558.5.peg.1364"/>
<comment type="caution">
    <text evidence="5">The sequence shown here is derived from an EMBL/GenBank/DDBJ whole genome shotgun (WGS) entry which is preliminary data.</text>
</comment>
<dbReference type="UniPathway" id="UPA00094"/>
<keyword evidence="1 3" id="KW-0596">Phosphopantetheine</keyword>
<gene>
    <name evidence="5" type="primary">acpP2</name>
    <name evidence="3" type="synonym">acpP</name>
    <name evidence="5" type="ORF">SMGD1_1373</name>
</gene>
<keyword evidence="3" id="KW-0444">Lipid biosynthesis</keyword>
<keyword evidence="3" id="KW-0963">Cytoplasm</keyword>
<dbReference type="Pfam" id="PF00550">
    <property type="entry name" value="PP-binding"/>
    <property type="match status" value="1"/>
</dbReference>
<comment type="pathway">
    <text evidence="3">Lipid metabolism; fatty acid biosynthesis.</text>
</comment>
<dbReference type="InterPro" id="IPR003231">
    <property type="entry name" value="ACP"/>
</dbReference>
<name>B6BHA5_SULGG</name>
<dbReference type="GO" id="GO:0000036">
    <property type="term" value="F:acyl carrier activity"/>
    <property type="evidence" value="ECO:0007669"/>
    <property type="project" value="UniProtKB-UniRule"/>
</dbReference>
<dbReference type="InterPro" id="IPR036736">
    <property type="entry name" value="ACP-like_sf"/>
</dbReference>
<comment type="similarity">
    <text evidence="3">Belongs to the acyl carrier protein (ACP) family.</text>
</comment>
<evidence type="ECO:0000256" key="3">
    <source>
        <dbReference type="HAMAP-Rule" id="MF_01217"/>
    </source>
</evidence>
<dbReference type="STRING" id="929558.SMGD1_1373"/>